<proteinExistence type="predicted"/>
<evidence type="ECO:0000256" key="3">
    <source>
        <dbReference type="ARBA" id="ARBA00022490"/>
    </source>
</evidence>
<dbReference type="AlphaFoldDB" id="A0A443SUV5"/>
<dbReference type="VEuPathDB" id="VectorBase:LDEU000734"/>
<gene>
    <name evidence="10" type="ORF">B4U80_13118</name>
</gene>
<keyword evidence="3" id="KW-0963">Cytoplasm</keyword>
<evidence type="ECO:0000313" key="11">
    <source>
        <dbReference type="Proteomes" id="UP000288716"/>
    </source>
</evidence>
<dbReference type="GO" id="GO:0034451">
    <property type="term" value="C:centriolar satellite"/>
    <property type="evidence" value="ECO:0007669"/>
    <property type="project" value="TreeGrafter"/>
</dbReference>
<keyword evidence="5 8" id="KW-0175">Coiled coil</keyword>
<dbReference type="OrthoDB" id="6351660at2759"/>
<dbReference type="PANTHER" id="PTHR18879:SF20">
    <property type="entry name" value="CENTROSOMAL PROTEIN OF 290 KDA"/>
    <property type="match status" value="1"/>
</dbReference>
<evidence type="ECO:0000256" key="6">
    <source>
        <dbReference type="ARBA" id="ARBA00023212"/>
    </source>
</evidence>
<comment type="subcellular location">
    <subcellularLocation>
        <location evidence="1">Cytoplasm</location>
        <location evidence="1">Cytoskeleton</location>
        <location evidence="1">Cilium basal body</location>
    </subcellularLocation>
    <subcellularLocation>
        <location evidence="2">Cytoplasm</location>
        <location evidence="2">Cytoskeleton</location>
        <location evidence="2">Microtubule organizing center</location>
        <location evidence="2">Centrosome</location>
    </subcellularLocation>
</comment>
<protein>
    <submittedName>
        <fullName evidence="10">Uncharacterized protein</fullName>
    </submittedName>
</protein>
<feature type="coiled-coil region" evidence="8">
    <location>
        <begin position="6"/>
        <end position="149"/>
    </location>
</feature>
<evidence type="ECO:0000256" key="8">
    <source>
        <dbReference type="SAM" id="Coils"/>
    </source>
</evidence>
<evidence type="ECO:0000313" key="10">
    <source>
        <dbReference type="EMBL" id="RWS31305.1"/>
    </source>
</evidence>
<feature type="region of interest" description="Disordered" evidence="9">
    <location>
        <begin position="550"/>
        <end position="644"/>
    </location>
</feature>
<evidence type="ECO:0000256" key="2">
    <source>
        <dbReference type="ARBA" id="ARBA00004300"/>
    </source>
</evidence>
<organism evidence="10 11">
    <name type="scientific">Leptotrombidium deliense</name>
    <dbReference type="NCBI Taxonomy" id="299467"/>
    <lineage>
        <taxon>Eukaryota</taxon>
        <taxon>Metazoa</taxon>
        <taxon>Ecdysozoa</taxon>
        <taxon>Arthropoda</taxon>
        <taxon>Chelicerata</taxon>
        <taxon>Arachnida</taxon>
        <taxon>Acari</taxon>
        <taxon>Acariformes</taxon>
        <taxon>Trombidiformes</taxon>
        <taxon>Prostigmata</taxon>
        <taxon>Anystina</taxon>
        <taxon>Parasitengona</taxon>
        <taxon>Trombiculoidea</taxon>
        <taxon>Trombiculidae</taxon>
        <taxon>Leptotrombidium</taxon>
    </lineage>
</organism>
<evidence type="ECO:0000256" key="7">
    <source>
        <dbReference type="ARBA" id="ARBA00023273"/>
    </source>
</evidence>
<dbReference type="GO" id="GO:1905515">
    <property type="term" value="P:non-motile cilium assembly"/>
    <property type="evidence" value="ECO:0007669"/>
    <property type="project" value="TreeGrafter"/>
</dbReference>
<feature type="coiled-coil region" evidence="8">
    <location>
        <begin position="692"/>
        <end position="751"/>
    </location>
</feature>
<keyword evidence="6" id="KW-0206">Cytoskeleton</keyword>
<dbReference type="Proteomes" id="UP000288716">
    <property type="component" value="Unassembled WGS sequence"/>
</dbReference>
<dbReference type="GO" id="GO:0097711">
    <property type="term" value="P:ciliary basal body-plasma membrane docking"/>
    <property type="evidence" value="ECO:0007669"/>
    <property type="project" value="TreeGrafter"/>
</dbReference>
<evidence type="ECO:0000256" key="5">
    <source>
        <dbReference type="ARBA" id="ARBA00023054"/>
    </source>
</evidence>
<accession>A0A443SUV5</accession>
<feature type="compositionally biased region" description="Basic and acidic residues" evidence="9">
    <location>
        <begin position="596"/>
        <end position="616"/>
    </location>
</feature>
<reference evidence="10 11" key="1">
    <citation type="journal article" date="2018" name="Gigascience">
        <title>Genomes of trombidid mites reveal novel predicted allergens and laterally-transferred genes associated with secondary metabolism.</title>
        <authorList>
            <person name="Dong X."/>
            <person name="Chaisiri K."/>
            <person name="Xia D."/>
            <person name="Armstrong S.D."/>
            <person name="Fang Y."/>
            <person name="Donnelly M.J."/>
            <person name="Kadowaki T."/>
            <person name="McGarry J.W."/>
            <person name="Darby A.C."/>
            <person name="Makepeace B.L."/>
        </authorList>
    </citation>
    <scope>NUCLEOTIDE SEQUENCE [LARGE SCALE GENOMIC DNA]</scope>
    <source>
        <strain evidence="10">UoL-UT</strain>
    </source>
</reference>
<feature type="coiled-coil region" evidence="8">
    <location>
        <begin position="868"/>
        <end position="956"/>
    </location>
</feature>
<feature type="compositionally biased region" description="Basic and acidic residues" evidence="9">
    <location>
        <begin position="564"/>
        <end position="574"/>
    </location>
</feature>
<keyword evidence="7" id="KW-0966">Cell projection</keyword>
<feature type="coiled-coil region" evidence="8">
    <location>
        <begin position="407"/>
        <end position="469"/>
    </location>
</feature>
<feature type="region of interest" description="Disordered" evidence="9">
    <location>
        <begin position="762"/>
        <end position="782"/>
    </location>
</feature>
<dbReference type="InterPro" id="IPR026201">
    <property type="entry name" value="Cep290"/>
</dbReference>
<dbReference type="PANTHER" id="PTHR18879">
    <property type="entry name" value="CENTROSOMAL PROTEIN OF 290 KDA"/>
    <property type="match status" value="1"/>
</dbReference>
<dbReference type="GO" id="GO:0035869">
    <property type="term" value="C:ciliary transition zone"/>
    <property type="evidence" value="ECO:0007669"/>
    <property type="project" value="TreeGrafter"/>
</dbReference>
<comment type="caution">
    <text evidence="10">The sequence shown here is derived from an EMBL/GenBank/DDBJ whole genome shotgun (WGS) entry which is preliminary data.</text>
</comment>
<dbReference type="GO" id="GO:1905349">
    <property type="term" value="P:ciliary transition zone assembly"/>
    <property type="evidence" value="ECO:0007669"/>
    <property type="project" value="TreeGrafter"/>
</dbReference>
<sequence>MEEMAKKQDKNELESLRKEVEIYKKHFESGDENVIEKVKEYNTEIEELRKRLDAKNNELSKAKRRTADLERKVEISDKEIAFLKEEIEGLKDEVETQKQGISEHLNENQDPFEKLREKNKQIEHLLEEINEMEKANMELAKQVKNLKEQLKVQSVSSKSIDNEIQSLKTQLSDVHETNSMLVKENEFLLKETNNLRDVLENYEKEDDLIASKFSERVDKLLNVLKTKENEIADLKVTLQQTTSLINDANKESLLNEIQKKNGEIKALRKELDSKIDKESMQKSSSNCTANEQFEVQISTLKESVSKLEDELRAKDEELLEVRKRNIMYEKGEYGLFEALQEVKQLKRDVNNRDAKIEDFVKQLNEMSLELNDTQDELDYIRECAQLDANTQFTLSKDKKSVNDKLKILKLQKMIVKLEDEKIASSEEIRQLKAYLHNDDRGNESLLKHIQELKKENKELELGMKEILIGIRESDAKCDVVIECPSLERLCQLLESRSLSPDLTNVIALKAELDLLRGHNQQLRMELKRMRIEHLKLLKLYTTDVLNETSAISDESSQQQVSDDSSQKESSERESSMLTIGESISPEANTTSEQMEEEKKEQKLTQDSREASLKEETDAKEDEPSNLNEQLPLPKPRRRTPKQIDIDTQTEFDYKLRNEEIDEGKIDKVLTETATQTEAIIDLPSATTKCSRCQKIQTSFKSLEQHLNKVEQTFLTNEQHFNEEISFLQNENLKLKNDLKECLKRNEEITEKELFEKDVKDDDLKSEDDLKSTNLESSDEQSGVDFSFAETPTAEVVQQPKSAGIILQTIINCLQARIEHKNEALKQYETLLEERQTHYELEMRKFIDDQQQQSDKELRPINFNQIIDNNELQSALEKCVHEFEKCKNEYEVNINRLENEIANEKLKVKEFEEENEKLRLKSSVNKYIQLKKEIERLESENQEKTKYIEKLQKTLKDERAMRSATTVTVKANKQKSDVKDADGNTLRKQLNEVLNEVSQQKETIKELEMKKWALEKKVAELSESLKVRLKQKSDEVQKVEKDLQKVKKLFEKCEKEKFAIEDRLNKTLSKIDKEKEPSTADNKLVDEMNKLSEEKTALSLKLESAQKDLEHRKQNEQELKVLLAESMQREKLSTISEDDRKSDDHFSKLLQENAQLKVELRMAEYELQRKNSSQF</sequence>
<feature type="coiled-coil region" evidence="8">
    <location>
        <begin position="986"/>
        <end position="1055"/>
    </location>
</feature>
<dbReference type="EMBL" id="NCKV01000208">
    <property type="protein sequence ID" value="RWS31305.1"/>
    <property type="molecule type" value="Genomic_DNA"/>
</dbReference>
<feature type="coiled-coil region" evidence="8">
    <location>
        <begin position="185"/>
        <end position="324"/>
    </location>
</feature>
<feature type="compositionally biased region" description="Low complexity" evidence="9">
    <location>
        <begin position="552"/>
        <end position="563"/>
    </location>
</feature>
<name>A0A443SUV5_9ACAR</name>
<evidence type="ECO:0000256" key="9">
    <source>
        <dbReference type="SAM" id="MobiDB-lite"/>
    </source>
</evidence>
<evidence type="ECO:0000256" key="1">
    <source>
        <dbReference type="ARBA" id="ARBA00004120"/>
    </source>
</evidence>
<evidence type="ECO:0000256" key="4">
    <source>
        <dbReference type="ARBA" id="ARBA00022794"/>
    </source>
</evidence>
<dbReference type="STRING" id="299467.A0A443SUV5"/>
<keyword evidence="4" id="KW-0970">Cilium biogenesis/degradation</keyword>
<keyword evidence="11" id="KW-1185">Reference proteome</keyword>